<dbReference type="Pfam" id="PF07837">
    <property type="entry name" value="FTCD_N"/>
    <property type="match status" value="1"/>
</dbReference>
<dbReference type="GO" id="GO:0005542">
    <property type="term" value="F:folic acid binding"/>
    <property type="evidence" value="ECO:0007669"/>
    <property type="project" value="InterPro"/>
</dbReference>
<name>A0A6J4T8U0_9ACTN</name>
<dbReference type="InterPro" id="IPR037070">
    <property type="entry name" value="Formiminotransferase_C_sf"/>
</dbReference>
<evidence type="ECO:0000259" key="3">
    <source>
        <dbReference type="SMART" id="SM01221"/>
    </source>
</evidence>
<dbReference type="SMART" id="SM01222">
    <property type="entry name" value="FTCD_N"/>
    <property type="match status" value="1"/>
</dbReference>
<keyword evidence="2 5" id="KW-0808">Transferase</keyword>
<evidence type="ECO:0000259" key="4">
    <source>
        <dbReference type="SMART" id="SM01222"/>
    </source>
</evidence>
<protein>
    <recommendedName>
        <fullName evidence="1">glutamate formimidoyltransferase</fullName>
        <ecNumber evidence="1">2.1.2.5</ecNumber>
    </recommendedName>
</protein>
<gene>
    <name evidence="5" type="ORF">AVDCRST_MAG30-2827</name>
</gene>
<proteinExistence type="predicted"/>
<dbReference type="PANTHER" id="PTHR12234">
    <property type="entry name" value="FORMIMINOTRANSFERASE-CYCLODEAMINASE"/>
    <property type="match status" value="1"/>
</dbReference>
<dbReference type="EMBL" id="CADCVS010000363">
    <property type="protein sequence ID" value="CAA9517129.1"/>
    <property type="molecule type" value="Genomic_DNA"/>
</dbReference>
<dbReference type="PANTHER" id="PTHR12234:SF1">
    <property type="entry name" value="FORMIMINOTRANSFERASE N-TERMINAL SUBDOMAIN-CONTAINING PROTEIN"/>
    <property type="match status" value="1"/>
</dbReference>
<dbReference type="GO" id="GO:0030409">
    <property type="term" value="F:glutamate formimidoyltransferase activity"/>
    <property type="evidence" value="ECO:0007669"/>
    <property type="project" value="UniProtKB-EC"/>
</dbReference>
<organism evidence="5">
    <name type="scientific">uncultured Solirubrobacteraceae bacterium</name>
    <dbReference type="NCBI Taxonomy" id="1162706"/>
    <lineage>
        <taxon>Bacteria</taxon>
        <taxon>Bacillati</taxon>
        <taxon>Actinomycetota</taxon>
        <taxon>Thermoleophilia</taxon>
        <taxon>Solirubrobacterales</taxon>
        <taxon>Solirubrobacteraceae</taxon>
        <taxon>environmental samples</taxon>
    </lineage>
</organism>
<feature type="domain" description="Formiminotransferase C-terminal subdomain" evidence="3">
    <location>
        <begin position="169"/>
        <end position="276"/>
    </location>
</feature>
<dbReference type="InterPro" id="IPR037064">
    <property type="entry name" value="Formiminotransferase_N_sf"/>
</dbReference>
<dbReference type="AlphaFoldDB" id="A0A6J4T8U0"/>
<evidence type="ECO:0000256" key="2">
    <source>
        <dbReference type="ARBA" id="ARBA00022679"/>
    </source>
</evidence>
<dbReference type="EC" id="2.1.2.5" evidence="1"/>
<dbReference type="SMART" id="SM01221">
    <property type="entry name" value="FTCD"/>
    <property type="match status" value="1"/>
</dbReference>
<dbReference type="SUPFAM" id="SSF55116">
    <property type="entry name" value="Formiminotransferase domain of formiminotransferase-cyclodeaminase"/>
    <property type="match status" value="2"/>
</dbReference>
<reference evidence="5" key="1">
    <citation type="submission" date="2020-02" db="EMBL/GenBank/DDBJ databases">
        <authorList>
            <person name="Meier V. D."/>
        </authorList>
    </citation>
    <scope>NUCLEOTIDE SEQUENCE</scope>
    <source>
        <strain evidence="5">AVDCRST_MAG30</strain>
    </source>
</reference>
<accession>A0A6J4T8U0</accession>
<dbReference type="InterPro" id="IPR022384">
    <property type="entry name" value="FormiminoTrfase_cat_dom_sf"/>
</dbReference>
<dbReference type="Pfam" id="PF02971">
    <property type="entry name" value="FTCD"/>
    <property type="match status" value="1"/>
</dbReference>
<evidence type="ECO:0000256" key="1">
    <source>
        <dbReference type="ARBA" id="ARBA00012252"/>
    </source>
</evidence>
<sequence length="278" mass="28288">MTTLLAVPNVSEGRDPAVLDAIGAAFASTGARLLDVHADPDHHRAVFTLAGEPGSLAEALEAGAREAIARIDLGAHDGHHPRVGALDVAPVVFLDAADRGAAIAEALVAADLLGALGLPVHLDGELGGGRTRAELRRGGLGALAAVAPHAGPQQPHRTAGAVLVTARPPLIAFNVELAPPATLEDARRIAARIREGGPDGLPGVRALGLALGRQDLVQVTTNVEDHTLAAPAQVVAAVRAHAPVQGAELVALAPRAAFDDFPDDVPLRGLRTIEDALA</sequence>
<dbReference type="InterPro" id="IPR012886">
    <property type="entry name" value="Formiminotransferase_N"/>
</dbReference>
<evidence type="ECO:0000313" key="5">
    <source>
        <dbReference type="EMBL" id="CAA9517129.1"/>
    </source>
</evidence>
<dbReference type="Gene3D" id="3.30.70.670">
    <property type="entry name" value="Formiminotransferase, C-terminal subdomain"/>
    <property type="match status" value="1"/>
</dbReference>
<feature type="domain" description="Formiminotransferase N-terminal subdomain" evidence="4">
    <location>
        <begin position="2"/>
        <end position="168"/>
    </location>
</feature>
<dbReference type="Gene3D" id="3.30.990.10">
    <property type="entry name" value="Formiminotransferase, N-terminal subdomain"/>
    <property type="match status" value="1"/>
</dbReference>
<dbReference type="InterPro" id="IPR013802">
    <property type="entry name" value="Formiminotransferase_C"/>
</dbReference>
<dbReference type="InterPro" id="IPR051623">
    <property type="entry name" value="FTCD"/>
</dbReference>